<dbReference type="SMR" id="A0A015MKH5"/>
<comment type="caution">
    <text evidence="2">The sequence shown here is derived from an EMBL/GenBank/DDBJ whole genome shotgun (WGS) entry which is preliminary data.</text>
</comment>
<feature type="domain" description="F-box/LRR-repeat protein 15-like leucin rich repeat" evidence="1">
    <location>
        <begin position="151"/>
        <end position="303"/>
    </location>
</feature>
<reference evidence="2 3" key="1">
    <citation type="submission" date="2014-02" db="EMBL/GenBank/DDBJ databases">
        <title>Single nucleus genome sequencing reveals high similarity among nuclei of an endomycorrhizal fungus.</title>
        <authorList>
            <person name="Lin K."/>
            <person name="Geurts R."/>
            <person name="Zhang Z."/>
            <person name="Limpens E."/>
            <person name="Saunders D.G."/>
            <person name="Mu D."/>
            <person name="Pang E."/>
            <person name="Cao H."/>
            <person name="Cha H."/>
            <person name="Lin T."/>
            <person name="Zhou Q."/>
            <person name="Shang Y."/>
            <person name="Li Y."/>
            <person name="Ivanov S."/>
            <person name="Sharma T."/>
            <person name="Velzen R.V."/>
            <person name="Ruijter N.D."/>
            <person name="Aanen D.K."/>
            <person name="Win J."/>
            <person name="Kamoun S."/>
            <person name="Bisseling T."/>
            <person name="Huang S."/>
        </authorList>
    </citation>
    <scope>NUCLEOTIDE SEQUENCE [LARGE SCALE GENOMIC DNA]</scope>
    <source>
        <strain evidence="3">DAOM197198w</strain>
    </source>
</reference>
<dbReference type="SMART" id="SM00367">
    <property type="entry name" value="LRR_CC"/>
    <property type="match status" value="4"/>
</dbReference>
<dbReference type="PANTHER" id="PTHR13318">
    <property type="entry name" value="PARTNER OF PAIRED, ISOFORM B-RELATED"/>
    <property type="match status" value="1"/>
</dbReference>
<evidence type="ECO:0000313" key="3">
    <source>
        <dbReference type="Proteomes" id="UP000022910"/>
    </source>
</evidence>
<dbReference type="InterPro" id="IPR032675">
    <property type="entry name" value="LRR_dom_sf"/>
</dbReference>
<protein>
    <recommendedName>
        <fullName evidence="1">F-box/LRR-repeat protein 15-like leucin rich repeat domain-containing protein</fullName>
    </recommendedName>
</protein>
<dbReference type="GO" id="GO:0031146">
    <property type="term" value="P:SCF-dependent proteasomal ubiquitin-dependent protein catabolic process"/>
    <property type="evidence" value="ECO:0007669"/>
    <property type="project" value="TreeGrafter"/>
</dbReference>
<dbReference type="Gene3D" id="3.80.10.10">
    <property type="entry name" value="Ribonuclease Inhibitor"/>
    <property type="match status" value="2"/>
</dbReference>
<dbReference type="HOGENOM" id="CLU_704271_0_0_1"/>
<name>A0A015MKH5_RHIIW</name>
<keyword evidence="3" id="KW-1185">Reference proteome</keyword>
<gene>
    <name evidence="2" type="ORF">RirG_115170</name>
</gene>
<dbReference type="InterPro" id="IPR006553">
    <property type="entry name" value="Leu-rich_rpt_Cys-con_subtyp"/>
</dbReference>
<evidence type="ECO:0000259" key="1">
    <source>
        <dbReference type="Pfam" id="PF25372"/>
    </source>
</evidence>
<dbReference type="OrthoDB" id="421226at2759"/>
<organism evidence="2 3">
    <name type="scientific">Rhizophagus irregularis (strain DAOM 197198w)</name>
    <name type="common">Glomus intraradices</name>
    <dbReference type="NCBI Taxonomy" id="1432141"/>
    <lineage>
        <taxon>Eukaryota</taxon>
        <taxon>Fungi</taxon>
        <taxon>Fungi incertae sedis</taxon>
        <taxon>Mucoromycota</taxon>
        <taxon>Glomeromycotina</taxon>
        <taxon>Glomeromycetes</taxon>
        <taxon>Glomerales</taxon>
        <taxon>Glomeraceae</taxon>
        <taxon>Rhizophagus</taxon>
    </lineage>
</organism>
<proteinExistence type="predicted"/>
<dbReference type="SUPFAM" id="SSF52047">
    <property type="entry name" value="RNI-like"/>
    <property type="match status" value="1"/>
</dbReference>
<dbReference type="STRING" id="1432141.A0A015MKH5"/>
<dbReference type="AlphaFoldDB" id="A0A015MKH5"/>
<accession>A0A015MKH5</accession>
<sequence>MHIYNPLSNHYILVQVFGFIENQRDIFHCTLVNTQWNLSATPFLYRAPKLTFTNINSLTFLQTIKNAKEKQTFLPYNEMVREWNFKDPNSVDCIADCCPNIEKISCNNESFILYDNNHVNSTLLKNWIKLKSIKLYRRCGSDLILEAIKINCNRLEELILWNCTVTDIGLIQIFKSCKGLKLLKLNQCHEITDQSLLSMSEICHSIINLDLRDCNKLSDDGILALSNSIFSKNLSILHLEALNIKEDSLLILAENITNLQELHLRRFETVTDEIVTAFAIGSRHYLKRLNLHLCPRISWSMKESIEIRELSLLMQNISLQLLNSICETCQFLEKFTLDIASYSSSYSNEEIISTLSQLKNLKSLAIFCGIKFSKFEIYELKRRCKKLVQINC</sequence>
<evidence type="ECO:0000313" key="2">
    <source>
        <dbReference type="EMBL" id="EXX67348.1"/>
    </source>
</evidence>
<dbReference type="Proteomes" id="UP000022910">
    <property type="component" value="Unassembled WGS sequence"/>
</dbReference>
<dbReference type="InterPro" id="IPR057207">
    <property type="entry name" value="FBXL15_LRR"/>
</dbReference>
<dbReference type="GO" id="GO:0019005">
    <property type="term" value="C:SCF ubiquitin ligase complex"/>
    <property type="evidence" value="ECO:0007669"/>
    <property type="project" value="TreeGrafter"/>
</dbReference>
<dbReference type="Pfam" id="PF25372">
    <property type="entry name" value="DUF7885"/>
    <property type="match status" value="1"/>
</dbReference>
<dbReference type="EMBL" id="JEMT01017828">
    <property type="protein sequence ID" value="EXX67348.1"/>
    <property type="molecule type" value="Genomic_DNA"/>
</dbReference>